<feature type="region of interest" description="Disordered" evidence="1">
    <location>
        <begin position="202"/>
        <end position="260"/>
    </location>
</feature>
<organism evidence="2 3">
    <name type="scientific">Stemphylium lycopersici</name>
    <name type="common">Tomato gray leaf spot disease fungus</name>
    <name type="synonym">Thyrospora lycopersici</name>
    <dbReference type="NCBI Taxonomy" id="183478"/>
    <lineage>
        <taxon>Eukaryota</taxon>
        <taxon>Fungi</taxon>
        <taxon>Dikarya</taxon>
        <taxon>Ascomycota</taxon>
        <taxon>Pezizomycotina</taxon>
        <taxon>Dothideomycetes</taxon>
        <taxon>Pleosporomycetidae</taxon>
        <taxon>Pleosporales</taxon>
        <taxon>Pleosporineae</taxon>
        <taxon>Pleosporaceae</taxon>
        <taxon>Stemphylium</taxon>
    </lineage>
</organism>
<evidence type="ECO:0000313" key="2">
    <source>
        <dbReference type="EMBL" id="RAR08461.1"/>
    </source>
</evidence>
<evidence type="ECO:0000313" key="3">
    <source>
        <dbReference type="Proteomes" id="UP000249619"/>
    </source>
</evidence>
<keyword evidence="3" id="KW-1185">Reference proteome</keyword>
<sequence length="470" mass="51990">MIYNLVRKGGIPVLASLTPNAASQWSCSLVVKYLEAARPQATISLQSSVPVQGFDDNQIFTLLYDADNLVPGETRLQSSPTPLSQDRLNEIARQGNAQLKTLCLSLKAPCPMWCPRSSGSIAPKHGFDALFHQFAELAGATQVYVLFDWNWLHKDHHARFQRLFTCPELLTGIPVDHISVGRYRQADWSVFGLADHVASEAPPPYTFPSKKRRRQATTTTPTPSPKRKLLSPAPLFTTSPTEKATTASTPSPKPRLGSPAATSFDFQEAILRAVEALLPQALHTVLPDMLPRLFVLPSTSPSPSPSPSLPSLQRSSRTKPKPKSRPPLGTLISDHAAAQVEAQLQRIHAETLDRAADIHNAAEVDFRDILDEQRIDVAMVKEDGIAELNRAFDNKLVEFRESAAEIVDDLEQRVELVYADVCERIDELVGNISDHPGREGNPFEETSKASRQRRRKDAEGRSRRAMSLPL</sequence>
<accession>A0A364N0B8</accession>
<dbReference type="AlphaFoldDB" id="A0A364N0B8"/>
<reference evidence="3" key="1">
    <citation type="submission" date="2018-05" db="EMBL/GenBank/DDBJ databases">
        <title>Draft genome sequence of Stemphylium lycopersici strain CIDEFI 213.</title>
        <authorList>
            <person name="Medina R."/>
            <person name="Franco M.E.E."/>
            <person name="Lucentini C.G."/>
            <person name="Saparrat M.C.N."/>
            <person name="Balatti P.A."/>
        </authorList>
    </citation>
    <scope>NUCLEOTIDE SEQUENCE [LARGE SCALE GENOMIC DNA]</scope>
    <source>
        <strain evidence="3">CIDEFI 213</strain>
    </source>
</reference>
<feature type="compositionally biased region" description="Polar residues" evidence="1">
    <location>
        <begin position="236"/>
        <end position="250"/>
    </location>
</feature>
<feature type="region of interest" description="Disordered" evidence="1">
    <location>
        <begin position="298"/>
        <end position="330"/>
    </location>
</feature>
<name>A0A364N0B8_STELY</name>
<comment type="caution">
    <text evidence="2">The sequence shown here is derived from an EMBL/GenBank/DDBJ whole genome shotgun (WGS) entry which is preliminary data.</text>
</comment>
<proteinExistence type="predicted"/>
<dbReference type="OrthoDB" id="3737134at2759"/>
<feature type="region of interest" description="Disordered" evidence="1">
    <location>
        <begin position="432"/>
        <end position="470"/>
    </location>
</feature>
<dbReference type="EMBL" id="QGDH01000086">
    <property type="protein sequence ID" value="RAR08461.1"/>
    <property type="molecule type" value="Genomic_DNA"/>
</dbReference>
<dbReference type="Proteomes" id="UP000249619">
    <property type="component" value="Unassembled WGS sequence"/>
</dbReference>
<protein>
    <submittedName>
        <fullName evidence="2">Uncharacterized protein</fullName>
    </submittedName>
</protein>
<gene>
    <name evidence="2" type="ORF">DDE83_005944</name>
</gene>
<evidence type="ECO:0000256" key="1">
    <source>
        <dbReference type="SAM" id="MobiDB-lite"/>
    </source>
</evidence>